<evidence type="ECO:0000256" key="2">
    <source>
        <dbReference type="ARBA" id="ARBA00022448"/>
    </source>
</evidence>
<evidence type="ECO:0000256" key="3">
    <source>
        <dbReference type="ARBA" id="ARBA00022452"/>
    </source>
</evidence>
<dbReference type="GO" id="GO:0009279">
    <property type="term" value="C:cell outer membrane"/>
    <property type="evidence" value="ECO:0007669"/>
    <property type="project" value="UniProtKB-SubCell"/>
</dbReference>
<evidence type="ECO:0000256" key="9">
    <source>
        <dbReference type="ARBA" id="ARBA00023136"/>
    </source>
</evidence>
<evidence type="ECO:0000313" key="13">
    <source>
        <dbReference type="EMBL" id="EGG28308.1"/>
    </source>
</evidence>
<evidence type="ECO:0000313" key="14">
    <source>
        <dbReference type="Proteomes" id="UP000005615"/>
    </source>
</evidence>
<reference evidence="13 14" key="1">
    <citation type="journal article" date="2011" name="J. Bacteriol.">
        <title>Genome sequence of strain IMCC3088, a proteorhodopsin-containing marine bacterium belonging to the OM60/NOR5 clade.</title>
        <authorList>
            <person name="Jang Y."/>
            <person name="Oh H.M."/>
            <person name="Kang I."/>
            <person name="Lee K."/>
            <person name="Yang S.J."/>
            <person name="Cho J.C."/>
        </authorList>
    </citation>
    <scope>NUCLEOTIDE SEQUENCE [LARGE SCALE GENOMIC DNA]</scope>
    <source>
        <strain evidence="13 14">IMCC3088</strain>
    </source>
</reference>
<organism evidence="13 14">
    <name type="scientific">Aequoribacter fuscus</name>
    <dbReference type="NCBI Taxonomy" id="2518989"/>
    <lineage>
        <taxon>Bacteria</taxon>
        <taxon>Pseudomonadati</taxon>
        <taxon>Pseudomonadota</taxon>
        <taxon>Gammaproteobacteria</taxon>
        <taxon>Cellvibrionales</taxon>
        <taxon>Halieaceae</taxon>
        <taxon>Aequoribacter</taxon>
    </lineage>
</organism>
<dbReference type="InterPro" id="IPR012910">
    <property type="entry name" value="Plug_dom"/>
</dbReference>
<keyword evidence="4" id="KW-0410">Iron transport</keyword>
<evidence type="ECO:0000256" key="5">
    <source>
        <dbReference type="ARBA" id="ARBA00022692"/>
    </source>
</evidence>
<evidence type="ECO:0000256" key="12">
    <source>
        <dbReference type="RuleBase" id="RU003357"/>
    </source>
</evidence>
<keyword evidence="8 12" id="KW-0798">TonB box</keyword>
<keyword evidence="13" id="KW-0675">Receptor</keyword>
<dbReference type="RefSeq" id="WP_009577231.1">
    <property type="nucleotide sequence ID" value="NZ_AEIG01000132.1"/>
</dbReference>
<proteinExistence type="inferred from homology"/>
<dbReference type="PANTHER" id="PTHR32552">
    <property type="entry name" value="FERRICHROME IRON RECEPTOR-RELATED"/>
    <property type="match status" value="1"/>
</dbReference>
<evidence type="ECO:0000256" key="8">
    <source>
        <dbReference type="ARBA" id="ARBA00023077"/>
    </source>
</evidence>
<dbReference type="PANTHER" id="PTHR32552:SF81">
    <property type="entry name" value="TONB-DEPENDENT OUTER MEMBRANE RECEPTOR"/>
    <property type="match status" value="1"/>
</dbReference>
<keyword evidence="7" id="KW-0406">Ion transport</keyword>
<dbReference type="Proteomes" id="UP000005615">
    <property type="component" value="Unassembled WGS sequence"/>
</dbReference>
<evidence type="ECO:0000256" key="1">
    <source>
        <dbReference type="ARBA" id="ARBA00004571"/>
    </source>
</evidence>
<protein>
    <submittedName>
        <fullName evidence="13">TonB-dependent receptor</fullName>
    </submittedName>
</protein>
<accession>F3L5T7</accession>
<dbReference type="AlphaFoldDB" id="F3L5T7"/>
<keyword evidence="14" id="KW-1185">Reference proteome</keyword>
<evidence type="ECO:0000256" key="6">
    <source>
        <dbReference type="ARBA" id="ARBA00023004"/>
    </source>
</evidence>
<dbReference type="InterPro" id="IPR039426">
    <property type="entry name" value="TonB-dep_rcpt-like"/>
</dbReference>
<evidence type="ECO:0000256" key="7">
    <source>
        <dbReference type="ARBA" id="ARBA00023065"/>
    </source>
</evidence>
<dbReference type="OrthoDB" id="7051185at2"/>
<comment type="similarity">
    <text evidence="11 12">Belongs to the TonB-dependent receptor family.</text>
</comment>
<keyword evidence="9 11" id="KW-0472">Membrane</keyword>
<evidence type="ECO:0000256" key="11">
    <source>
        <dbReference type="PROSITE-ProRule" id="PRU01360"/>
    </source>
</evidence>
<dbReference type="InterPro" id="IPR000531">
    <property type="entry name" value="Beta-barrel_TonB"/>
</dbReference>
<dbReference type="eggNOG" id="COG4772">
    <property type="taxonomic scope" value="Bacteria"/>
</dbReference>
<dbReference type="SUPFAM" id="SSF56935">
    <property type="entry name" value="Porins"/>
    <property type="match status" value="1"/>
</dbReference>
<evidence type="ECO:0000256" key="4">
    <source>
        <dbReference type="ARBA" id="ARBA00022496"/>
    </source>
</evidence>
<evidence type="ECO:0000256" key="10">
    <source>
        <dbReference type="ARBA" id="ARBA00023237"/>
    </source>
</evidence>
<sequence length="738" mass="80624">MKNCNHRSLALAISAVLSTGASFSNNAIGAQLEEVVVTAQRRAEAMQDVPVAVSAYSAEFIEKARLVDISDIVATTPSVSFTPFSQVDPQLFIRGIGSSDDGAGGDPSVVVFQDDVVFARASGAAVAMFDLERIEVLRGPQGTLYGKNAVGGALHMITRDPGSEFGGYVGVTAFGDHGRFESEGAVNLPLTDKLAARVAFSTKQSDGYNYSLTTGRDVDGEDNTSARVKLLYQPSDSFSARLTINTAKDDVYGNTRKPIPDGSFAKNAGAVDIHPNPRVRQPADDGYLKRDITGVDLKLDWSLGMGTLTSITAQRTVDIDWFQDLSGLPVPPARLQTQNIWREKTDQFSQEFRYEFTANNDKLNGMVGFFYLKEDTDREEEFRRAFFAIPGNPPGQTPARSNPVFNQDNSTESKALFAQFNYQFTDKLGVTLGTRWTEDDKTIDLAVEDLSNGALPSLAPATELYDIRNSETWDEITSSLSINYRLNEDALVYFRAAEGYKSGGFQTAPASATSASVSYEPEFAMTYEIGLKSEWLDNRLRLNLAAFQNDYEDLQVLQLVEAVPGNVATLVLVTDNAATAEITGLELELTAAVSDSLTVGASYSNLDAEFTDYTTNTGADLSGFKLRRTPEDSSSIYLEQTLQLGSGETLARIEYLSKGDQFFENDNRAVSFEPSYDLLNASVRYTSADDAWSVTLWGKNLTDELYRSSSISVADSGFSRVGAPKTWGLSFRYNFGEN</sequence>
<keyword evidence="5 11" id="KW-0812">Transmembrane</keyword>
<dbReference type="EMBL" id="AEIG01000132">
    <property type="protein sequence ID" value="EGG28308.1"/>
    <property type="molecule type" value="Genomic_DNA"/>
</dbReference>
<keyword evidence="6" id="KW-0408">Iron</keyword>
<dbReference type="CDD" id="cd01347">
    <property type="entry name" value="ligand_gated_channel"/>
    <property type="match status" value="1"/>
</dbReference>
<dbReference type="Pfam" id="PF00593">
    <property type="entry name" value="TonB_dep_Rec_b-barrel"/>
    <property type="match status" value="1"/>
</dbReference>
<dbReference type="STRING" id="2518989.IMCC3088_390"/>
<keyword evidence="2 11" id="KW-0813">Transport</keyword>
<name>F3L5T7_9GAMM</name>
<dbReference type="Pfam" id="PF07715">
    <property type="entry name" value="Plug"/>
    <property type="match status" value="1"/>
</dbReference>
<comment type="caution">
    <text evidence="13">The sequence shown here is derived from an EMBL/GenBank/DDBJ whole genome shotgun (WGS) entry which is preliminary data.</text>
</comment>
<dbReference type="GO" id="GO:0006826">
    <property type="term" value="P:iron ion transport"/>
    <property type="evidence" value="ECO:0007669"/>
    <property type="project" value="UniProtKB-KW"/>
</dbReference>
<comment type="subcellular location">
    <subcellularLocation>
        <location evidence="1 11">Cell outer membrane</location>
        <topology evidence="1 11">Multi-pass membrane protein</topology>
    </subcellularLocation>
</comment>
<keyword evidence="3 11" id="KW-1134">Transmembrane beta strand</keyword>
<dbReference type="PROSITE" id="PS52016">
    <property type="entry name" value="TONB_DEPENDENT_REC_3"/>
    <property type="match status" value="1"/>
</dbReference>
<dbReference type="Gene3D" id="2.40.170.20">
    <property type="entry name" value="TonB-dependent receptor, beta-barrel domain"/>
    <property type="match status" value="1"/>
</dbReference>
<gene>
    <name evidence="13" type="ORF">IMCC3088_390</name>
</gene>
<dbReference type="InterPro" id="IPR036942">
    <property type="entry name" value="Beta-barrel_TonB_sf"/>
</dbReference>
<keyword evidence="10 11" id="KW-0998">Cell outer membrane</keyword>